<evidence type="ECO:0000259" key="2">
    <source>
        <dbReference type="Pfam" id="PF26514"/>
    </source>
</evidence>
<organism evidence="3 4">
    <name type="scientific">Halorubrum glutamatedens</name>
    <dbReference type="NCBI Taxonomy" id="2707018"/>
    <lineage>
        <taxon>Archaea</taxon>
        <taxon>Methanobacteriati</taxon>
        <taxon>Methanobacteriota</taxon>
        <taxon>Stenosarchaea group</taxon>
        <taxon>Halobacteria</taxon>
        <taxon>Halobacteriales</taxon>
        <taxon>Haloferacaceae</taxon>
        <taxon>Halorubrum</taxon>
    </lineage>
</organism>
<dbReference type="Proteomes" id="UP001596145">
    <property type="component" value="Unassembled WGS sequence"/>
</dbReference>
<keyword evidence="1" id="KW-0812">Transmembrane</keyword>
<sequence length="371" mass="38271">MISKDDRLGRLAILAIVALLCLSIAPGIASAQEQRTGGTVTIGQDETHEGDLEITGGEILVAGTIDGDLTVTGGTVTITGDVAGDVTATGGSVVIEGTTDGSLTATGGDVQLHENATIGRTLVVTGGTITVDSTIGGDAQLDGETIIIGPEARIDGDLNYSGDDIDIADDADISGEITEHNDPGATPFSDVSLPDIPEEAIPPLVGVYVFLANFMLGAVLLGAAPRFSDRVSERGTDRPLVSGILGLATLFGMPFVLGGLFLSIVGIPLAFFASYGFLFLLWIGLVYGAFVVGTWELSVFDRTNRWGGLALGLATVSVIQALPYVGFLLVLISLLGIGAFARTLYTQRVTGGENGPATGDDEFSWAHTQSK</sequence>
<evidence type="ECO:0000313" key="3">
    <source>
        <dbReference type="EMBL" id="MFC5136544.1"/>
    </source>
</evidence>
<feature type="domain" description="DUF8173" evidence="2">
    <location>
        <begin position="207"/>
        <end position="347"/>
    </location>
</feature>
<dbReference type="AlphaFoldDB" id="A0ABD5QWU4"/>
<keyword evidence="1" id="KW-0472">Membrane</keyword>
<comment type="caution">
    <text evidence="3">The sequence shown here is derived from an EMBL/GenBank/DDBJ whole genome shotgun (WGS) entry which is preliminary data.</text>
</comment>
<dbReference type="Gene3D" id="2.160.10.10">
    <property type="entry name" value="Hexapeptide repeat proteins"/>
    <property type="match status" value="1"/>
</dbReference>
<evidence type="ECO:0000256" key="1">
    <source>
        <dbReference type="SAM" id="Phobius"/>
    </source>
</evidence>
<proteinExistence type="predicted"/>
<dbReference type="Pfam" id="PF26514">
    <property type="entry name" value="DUF8173"/>
    <property type="match status" value="1"/>
</dbReference>
<name>A0ABD5QWU4_9EURY</name>
<protein>
    <recommendedName>
        <fullName evidence="2">DUF8173 domain-containing protein</fullName>
    </recommendedName>
</protein>
<feature type="transmembrane region" description="Helical" evidence="1">
    <location>
        <begin position="309"/>
        <end position="341"/>
    </location>
</feature>
<dbReference type="InterPro" id="IPR058486">
    <property type="entry name" value="DUF8173"/>
</dbReference>
<accession>A0ABD5QWU4</accession>
<feature type="transmembrane region" description="Helical" evidence="1">
    <location>
        <begin position="277"/>
        <end position="297"/>
    </location>
</feature>
<reference evidence="3 4" key="1">
    <citation type="journal article" date="2019" name="Int. J. Syst. Evol. Microbiol.">
        <title>The Global Catalogue of Microorganisms (GCM) 10K type strain sequencing project: providing services to taxonomists for standard genome sequencing and annotation.</title>
        <authorList>
            <consortium name="The Broad Institute Genomics Platform"/>
            <consortium name="The Broad Institute Genome Sequencing Center for Infectious Disease"/>
            <person name="Wu L."/>
            <person name="Ma J."/>
        </authorList>
    </citation>
    <scope>NUCLEOTIDE SEQUENCE [LARGE SCALE GENOMIC DNA]</scope>
    <source>
        <strain evidence="3 4">CGMCC 1.16026</strain>
    </source>
</reference>
<dbReference type="RefSeq" id="WP_122104804.1">
    <property type="nucleotide sequence ID" value="NZ_JBHSKV010000024.1"/>
</dbReference>
<keyword evidence="4" id="KW-1185">Reference proteome</keyword>
<dbReference type="EMBL" id="JBHSKV010000024">
    <property type="protein sequence ID" value="MFC5136544.1"/>
    <property type="molecule type" value="Genomic_DNA"/>
</dbReference>
<feature type="transmembrane region" description="Helical" evidence="1">
    <location>
        <begin position="205"/>
        <end position="224"/>
    </location>
</feature>
<evidence type="ECO:0000313" key="4">
    <source>
        <dbReference type="Proteomes" id="UP001596145"/>
    </source>
</evidence>
<keyword evidence="1" id="KW-1133">Transmembrane helix</keyword>
<gene>
    <name evidence="3" type="ORF">ACFPJA_17720</name>
</gene>
<feature type="transmembrane region" description="Helical" evidence="1">
    <location>
        <begin position="244"/>
        <end position="271"/>
    </location>
</feature>